<dbReference type="InterPro" id="IPR011051">
    <property type="entry name" value="RmlC_Cupin_sf"/>
</dbReference>
<dbReference type="AlphaFoldDB" id="A0A5M4FA47"/>
<sequence>MHVIHTTGTTRPDGRLLDNIEGAAYGAGVSLIFEDSDIDGDGPDLHQHPYAETFVIRGGRALFTVAGEQLMGVAGQVLVVPKLTPHKFEVVGPERYIATHIHASETFITEWLEGPRAQGAGTGSSP</sequence>
<name>A0A5M4FA47_9ACTN</name>
<dbReference type="EMBL" id="SDPQ02000003">
    <property type="protein sequence ID" value="KAA1395238.1"/>
    <property type="molecule type" value="Genomic_DNA"/>
</dbReference>
<dbReference type="InterPro" id="IPR014710">
    <property type="entry name" value="RmlC-like_jellyroll"/>
</dbReference>
<dbReference type="OrthoDB" id="122936at2"/>
<comment type="caution">
    <text evidence="2">The sequence shown here is derived from an EMBL/GenBank/DDBJ whole genome shotgun (WGS) entry which is preliminary data.</text>
</comment>
<accession>A0A5M4FA47</accession>
<protein>
    <submittedName>
        <fullName evidence="2">Cupin domain-containing protein</fullName>
    </submittedName>
</protein>
<reference evidence="2" key="1">
    <citation type="submission" date="2019-09" db="EMBL/GenBank/DDBJ databases">
        <authorList>
            <person name="Li J."/>
        </authorList>
    </citation>
    <scope>NUCLEOTIDE SEQUENCE [LARGE SCALE GENOMIC DNA]</scope>
    <source>
        <strain evidence="2">JCM 14732</strain>
    </source>
</reference>
<evidence type="ECO:0000313" key="2">
    <source>
        <dbReference type="EMBL" id="KAA1395238.1"/>
    </source>
</evidence>
<keyword evidence="3" id="KW-1185">Reference proteome</keyword>
<dbReference type="SUPFAM" id="SSF51182">
    <property type="entry name" value="RmlC-like cupins"/>
    <property type="match status" value="1"/>
</dbReference>
<evidence type="ECO:0000313" key="3">
    <source>
        <dbReference type="Proteomes" id="UP000380867"/>
    </source>
</evidence>
<dbReference type="Gene3D" id="2.60.120.10">
    <property type="entry name" value="Jelly Rolls"/>
    <property type="match status" value="1"/>
</dbReference>
<dbReference type="Proteomes" id="UP000380867">
    <property type="component" value="Unassembled WGS sequence"/>
</dbReference>
<proteinExistence type="predicted"/>
<gene>
    <name evidence="2" type="ORF">ESP70_013795</name>
</gene>
<dbReference type="RefSeq" id="WP_149689905.1">
    <property type="nucleotide sequence ID" value="NZ_SDPQ02000003.1"/>
</dbReference>
<dbReference type="Pfam" id="PF07883">
    <property type="entry name" value="Cupin_2"/>
    <property type="match status" value="1"/>
</dbReference>
<organism evidence="2 3">
    <name type="scientific">Aeromicrobium ginsengisoli</name>
    <dbReference type="NCBI Taxonomy" id="363867"/>
    <lineage>
        <taxon>Bacteria</taxon>
        <taxon>Bacillati</taxon>
        <taxon>Actinomycetota</taxon>
        <taxon>Actinomycetes</taxon>
        <taxon>Propionibacteriales</taxon>
        <taxon>Nocardioidaceae</taxon>
        <taxon>Aeromicrobium</taxon>
    </lineage>
</organism>
<feature type="domain" description="Cupin type-2" evidence="1">
    <location>
        <begin position="42"/>
        <end position="95"/>
    </location>
</feature>
<dbReference type="InterPro" id="IPR013096">
    <property type="entry name" value="Cupin_2"/>
</dbReference>
<evidence type="ECO:0000259" key="1">
    <source>
        <dbReference type="Pfam" id="PF07883"/>
    </source>
</evidence>